<sequence>MTPRYIGPRPVEHLKAARRGALAYREAVANAANSSLIEQADAELAELDAAIALLESAL</sequence>
<evidence type="ECO:0000313" key="1">
    <source>
        <dbReference type="EMBL" id="QWY81849.1"/>
    </source>
</evidence>
<dbReference type="Proteomes" id="UP000693682">
    <property type="component" value="Segment"/>
</dbReference>
<proteinExistence type="predicted"/>
<accession>A0A8F3INW5</accession>
<evidence type="ECO:0000313" key="2">
    <source>
        <dbReference type="Proteomes" id="UP000693682"/>
    </source>
</evidence>
<gene>
    <name evidence="1" type="primary">26</name>
    <name evidence="1" type="ORF">SEA_HONK_26</name>
</gene>
<protein>
    <submittedName>
        <fullName evidence="1">Uncharacterized protein</fullName>
    </submittedName>
</protein>
<organism evidence="1 2">
    <name type="scientific">Microbacterium phage Honk</name>
    <dbReference type="NCBI Taxonomy" id="2836095"/>
    <lineage>
        <taxon>Viruses</taxon>
        <taxon>Duplodnaviria</taxon>
        <taxon>Heunggongvirae</taxon>
        <taxon>Uroviricota</taxon>
        <taxon>Caudoviricetes</taxon>
        <taxon>Casidaviridae</taxon>
        <taxon>Honkvirus</taxon>
        <taxon>Honkvirus honk</taxon>
    </lineage>
</organism>
<keyword evidence="2" id="KW-1185">Reference proteome</keyword>
<reference evidence="1" key="1">
    <citation type="submission" date="2021-04" db="EMBL/GenBank/DDBJ databases">
        <authorList>
            <person name="Ulbrich M."/>
            <person name="Aldana K.S."/>
            <person name="Brown J.W."/>
            <person name="Campbell D.M."/>
            <person name="Chai A.E."/>
            <person name="Dalson K.A."/>
            <person name="Dembinski E."/>
            <person name="Gomez D.E."/>
            <person name="Gupta K."/>
            <person name="Guyot M."/>
            <person name="Hocutt K.M."/>
            <person name="Holsinger J.M."/>
            <person name="Ibarra L.A."/>
            <person name="Jeon T.-Y."/>
            <person name="Mackenzie M."/>
            <person name="Marquez I.-P.P."/>
            <person name="Mathenge R.W."/>
            <person name="Mo B.F."/>
            <person name="Nelson S."/>
            <person name="Zepeda J."/>
            <person name="Zhang L.J."/>
            <person name="Ngo R."/>
            <person name="Tse V.Y."/>
            <person name="Garlena R.A."/>
            <person name="Russell D.A."/>
            <person name="Pope W.H."/>
            <person name="Jacobs-Sera D."/>
            <person name="Hatfull G.F."/>
            <person name="Reddi K."/>
            <person name="Moberg-Parker J."/>
            <person name="Freise A.C."/>
        </authorList>
    </citation>
    <scope>NUCLEOTIDE SEQUENCE</scope>
</reference>
<dbReference type="EMBL" id="MW862981">
    <property type="protein sequence ID" value="QWY81849.1"/>
    <property type="molecule type" value="Genomic_DNA"/>
</dbReference>
<name>A0A8F3INW5_9CAUD</name>